<dbReference type="CDD" id="cd16922">
    <property type="entry name" value="HATPase_EvgS-ArcB-TorS-like"/>
    <property type="match status" value="1"/>
</dbReference>
<accession>W4LC56</accession>
<keyword evidence="13" id="KW-0175">Coiled coil</keyword>
<keyword evidence="6" id="KW-0812">Transmembrane</keyword>
<evidence type="ECO:0000313" key="17">
    <source>
        <dbReference type="Proteomes" id="UP000019141"/>
    </source>
</evidence>
<dbReference type="PANTHER" id="PTHR43047:SF64">
    <property type="entry name" value="HISTIDINE KINASE CONTAINING CHEY-HOMOLOGOUS RECEIVER DOMAIN AND PAS DOMAIN-RELATED"/>
    <property type="match status" value="1"/>
</dbReference>
<dbReference type="FunFam" id="1.10.287.130:FF:000004">
    <property type="entry name" value="Ethylene receptor 1"/>
    <property type="match status" value="1"/>
</dbReference>
<dbReference type="Proteomes" id="UP000019141">
    <property type="component" value="Unassembled WGS sequence"/>
</dbReference>
<evidence type="ECO:0000256" key="7">
    <source>
        <dbReference type="ARBA" id="ARBA00022741"/>
    </source>
</evidence>
<dbReference type="FunFam" id="3.30.565.10:FF:000010">
    <property type="entry name" value="Sensor histidine kinase RcsC"/>
    <property type="match status" value="1"/>
</dbReference>
<dbReference type="Gene3D" id="1.10.287.130">
    <property type="match status" value="1"/>
</dbReference>
<dbReference type="SUPFAM" id="SSF52172">
    <property type="entry name" value="CheY-like"/>
    <property type="match status" value="1"/>
</dbReference>
<evidence type="ECO:0000256" key="4">
    <source>
        <dbReference type="ARBA" id="ARBA00022553"/>
    </source>
</evidence>
<evidence type="ECO:0000259" key="15">
    <source>
        <dbReference type="PROSITE" id="PS50110"/>
    </source>
</evidence>
<dbReference type="SUPFAM" id="SSF47384">
    <property type="entry name" value="Homodimeric domain of signal transducing histidine kinase"/>
    <property type="match status" value="1"/>
</dbReference>
<dbReference type="CDD" id="cd17546">
    <property type="entry name" value="REC_hyHK_CKI1_RcsC-like"/>
    <property type="match status" value="1"/>
</dbReference>
<comment type="caution">
    <text evidence="16">The sequence shown here is derived from an EMBL/GenBank/DDBJ whole genome shotgun (WGS) entry which is preliminary data.</text>
</comment>
<dbReference type="SUPFAM" id="SSF55874">
    <property type="entry name" value="ATPase domain of HSP90 chaperone/DNA topoisomerase II/histidine kinase"/>
    <property type="match status" value="1"/>
</dbReference>
<dbReference type="SMART" id="SM00387">
    <property type="entry name" value="HATPase_c"/>
    <property type="match status" value="1"/>
</dbReference>
<dbReference type="Pfam" id="PF00072">
    <property type="entry name" value="Response_reg"/>
    <property type="match status" value="1"/>
</dbReference>
<dbReference type="HOGENOM" id="CLU_000445_114_15_7"/>
<dbReference type="SMART" id="SM00388">
    <property type="entry name" value="HisKA"/>
    <property type="match status" value="1"/>
</dbReference>
<keyword evidence="8" id="KW-0418">Kinase</keyword>
<keyword evidence="11" id="KW-0472">Membrane</keyword>
<protein>
    <recommendedName>
        <fullName evidence="3">histidine kinase</fullName>
        <ecNumber evidence="3">2.7.13.3</ecNumber>
    </recommendedName>
</protein>
<dbReference type="AlphaFoldDB" id="W4LC56"/>
<evidence type="ECO:0000313" key="16">
    <source>
        <dbReference type="EMBL" id="ETW94901.1"/>
    </source>
</evidence>
<feature type="modified residue" description="4-aspartylphosphate" evidence="12">
    <location>
        <position position="377"/>
    </location>
</feature>
<dbReference type="CDD" id="cd00082">
    <property type="entry name" value="HisKA"/>
    <property type="match status" value="1"/>
</dbReference>
<dbReference type="InterPro" id="IPR011006">
    <property type="entry name" value="CheY-like_superfamily"/>
</dbReference>
<feature type="domain" description="Histidine kinase" evidence="14">
    <location>
        <begin position="80"/>
        <end position="300"/>
    </location>
</feature>
<name>W4LC56_ENTF1</name>
<reference evidence="16 17" key="1">
    <citation type="journal article" date="2014" name="Nature">
        <title>An environmental bacterial taxon with a large and distinct metabolic repertoire.</title>
        <authorList>
            <person name="Wilson M.C."/>
            <person name="Mori T."/>
            <person name="Ruckert C."/>
            <person name="Uria A.R."/>
            <person name="Helf M.J."/>
            <person name="Takada K."/>
            <person name="Gernert C."/>
            <person name="Steffens U.A."/>
            <person name="Heycke N."/>
            <person name="Schmitt S."/>
            <person name="Rinke C."/>
            <person name="Helfrich E.J."/>
            <person name="Brachmann A.O."/>
            <person name="Gurgui C."/>
            <person name="Wakimoto T."/>
            <person name="Kracht M."/>
            <person name="Crusemann M."/>
            <person name="Hentschel U."/>
            <person name="Abe I."/>
            <person name="Matsunaga S."/>
            <person name="Kalinowski J."/>
            <person name="Takeyama H."/>
            <person name="Piel J."/>
        </authorList>
    </citation>
    <scope>NUCLEOTIDE SEQUENCE [LARGE SCALE GENOMIC DNA]</scope>
    <source>
        <strain evidence="17">TSY1</strain>
    </source>
</reference>
<evidence type="ECO:0000256" key="1">
    <source>
        <dbReference type="ARBA" id="ARBA00000085"/>
    </source>
</evidence>
<evidence type="ECO:0000256" key="6">
    <source>
        <dbReference type="ARBA" id="ARBA00022692"/>
    </source>
</evidence>
<dbReference type="Pfam" id="PF00512">
    <property type="entry name" value="HisKA"/>
    <property type="match status" value="1"/>
</dbReference>
<evidence type="ECO:0000256" key="11">
    <source>
        <dbReference type="ARBA" id="ARBA00023136"/>
    </source>
</evidence>
<dbReference type="InterPro" id="IPR036890">
    <property type="entry name" value="HATPase_C_sf"/>
</dbReference>
<dbReference type="InterPro" id="IPR003661">
    <property type="entry name" value="HisK_dim/P_dom"/>
</dbReference>
<sequence>MQILASQAAIALENARLYQEMQREIDTRTLAERALQKAHDELDARVRQRTRALSDTNQLLQQAKEEAESANRAKSEFLANMSHELRTPLNGILGYAQILKRDQRLLSEHHAGVDVILRSGHHLLNLIDDLLDLAKIEAQKLDLQPVDFHLPDLLRDIADITRLRAQDKGIAFVYVEPAGLPAGVHGDEKRLREVLLNLLNNAVKYTQHGQVVLRVACDQPSTARVDLDCSVEDTGMGIAPEQLEEIFVPFHQVRVQQHTEGAGLGLAISQRLVHLMGGDLQVDSTPGQGSVFRFRVSLPVLPAWQGRGADIERSIIGFQGRQRHTNIKILVADDKPENRMIVRDFLLPLGFEVEEVANGSDCLQRAAELQPDLILMDLVMPLMDGFEATRQIRRSRQLQPVKVIAMSASVFEQSRQASRQASCDDFLPKPIQLDMLLDILGTHLHLEWVYDTGSATEAPQPTDNRPWTVPPMQELAPLMPLAQKGHIMPLYEQIERIEQLDARYGRFADALRRHADAFDMKALCDTLRSHMESHS</sequence>
<dbReference type="PROSITE" id="PS50109">
    <property type="entry name" value="HIS_KIN"/>
    <property type="match status" value="1"/>
</dbReference>
<evidence type="ECO:0000256" key="5">
    <source>
        <dbReference type="ARBA" id="ARBA00022679"/>
    </source>
</evidence>
<dbReference type="EC" id="2.7.13.3" evidence="3"/>
<organism evidence="16 17">
    <name type="scientific">Entotheonella factor</name>
    <dbReference type="NCBI Taxonomy" id="1429438"/>
    <lineage>
        <taxon>Bacteria</taxon>
        <taxon>Pseudomonadati</taxon>
        <taxon>Nitrospinota/Tectimicrobiota group</taxon>
        <taxon>Candidatus Tectimicrobiota</taxon>
        <taxon>Candidatus Entotheonellia</taxon>
        <taxon>Candidatus Entotheonellales</taxon>
        <taxon>Candidatus Entotheonellaceae</taxon>
        <taxon>Candidatus Entotheonella</taxon>
    </lineage>
</organism>
<dbReference type="InterPro" id="IPR003594">
    <property type="entry name" value="HATPase_dom"/>
</dbReference>
<evidence type="ECO:0000256" key="8">
    <source>
        <dbReference type="ARBA" id="ARBA00022777"/>
    </source>
</evidence>
<keyword evidence="9" id="KW-0067">ATP-binding</keyword>
<evidence type="ECO:0000256" key="9">
    <source>
        <dbReference type="ARBA" id="ARBA00022840"/>
    </source>
</evidence>
<dbReference type="InterPro" id="IPR029016">
    <property type="entry name" value="GAF-like_dom_sf"/>
</dbReference>
<feature type="coiled-coil region" evidence="13">
    <location>
        <begin position="46"/>
        <end position="80"/>
    </location>
</feature>
<evidence type="ECO:0000256" key="10">
    <source>
        <dbReference type="ARBA" id="ARBA00022989"/>
    </source>
</evidence>
<dbReference type="Gene3D" id="3.30.450.40">
    <property type="match status" value="1"/>
</dbReference>
<dbReference type="SMART" id="SM00448">
    <property type="entry name" value="REC"/>
    <property type="match status" value="1"/>
</dbReference>
<evidence type="ECO:0000256" key="3">
    <source>
        <dbReference type="ARBA" id="ARBA00012438"/>
    </source>
</evidence>
<proteinExistence type="predicted"/>
<dbReference type="PRINTS" id="PR00344">
    <property type="entry name" value="BCTRLSENSOR"/>
</dbReference>
<evidence type="ECO:0000256" key="12">
    <source>
        <dbReference type="PROSITE-ProRule" id="PRU00169"/>
    </source>
</evidence>
<dbReference type="InterPro" id="IPR004358">
    <property type="entry name" value="Sig_transdc_His_kin-like_C"/>
</dbReference>
<dbReference type="InterPro" id="IPR005467">
    <property type="entry name" value="His_kinase_dom"/>
</dbReference>
<gene>
    <name evidence="16" type="ORF">ETSY1_32895</name>
</gene>
<keyword evidence="10" id="KW-1133">Transmembrane helix</keyword>
<feature type="domain" description="Response regulatory" evidence="15">
    <location>
        <begin position="328"/>
        <end position="444"/>
    </location>
</feature>
<keyword evidence="17" id="KW-1185">Reference proteome</keyword>
<dbReference type="PROSITE" id="PS50110">
    <property type="entry name" value="RESPONSE_REGULATORY"/>
    <property type="match status" value="1"/>
</dbReference>
<dbReference type="InterPro" id="IPR036097">
    <property type="entry name" value="HisK_dim/P_sf"/>
</dbReference>
<dbReference type="GO" id="GO:0005524">
    <property type="term" value="F:ATP binding"/>
    <property type="evidence" value="ECO:0007669"/>
    <property type="project" value="UniProtKB-KW"/>
</dbReference>
<dbReference type="EMBL" id="AZHW01000988">
    <property type="protein sequence ID" value="ETW94901.1"/>
    <property type="molecule type" value="Genomic_DNA"/>
</dbReference>
<dbReference type="Gene3D" id="3.40.50.2300">
    <property type="match status" value="1"/>
</dbReference>
<dbReference type="Gene3D" id="3.30.565.10">
    <property type="entry name" value="Histidine kinase-like ATPase, C-terminal domain"/>
    <property type="match status" value="1"/>
</dbReference>
<dbReference type="PATRIC" id="fig|1429438.4.peg.6234"/>
<dbReference type="GO" id="GO:0016020">
    <property type="term" value="C:membrane"/>
    <property type="evidence" value="ECO:0007669"/>
    <property type="project" value="UniProtKB-SubCell"/>
</dbReference>
<keyword evidence="4 12" id="KW-0597">Phosphoprotein</keyword>
<evidence type="ECO:0000259" key="14">
    <source>
        <dbReference type="PROSITE" id="PS50109"/>
    </source>
</evidence>
<dbReference type="PANTHER" id="PTHR43047">
    <property type="entry name" value="TWO-COMPONENT HISTIDINE PROTEIN KINASE"/>
    <property type="match status" value="1"/>
</dbReference>
<comment type="subcellular location">
    <subcellularLocation>
        <location evidence="2">Membrane</location>
    </subcellularLocation>
</comment>
<dbReference type="InterPro" id="IPR001789">
    <property type="entry name" value="Sig_transdc_resp-reg_receiver"/>
</dbReference>
<dbReference type="GO" id="GO:0000155">
    <property type="term" value="F:phosphorelay sensor kinase activity"/>
    <property type="evidence" value="ECO:0007669"/>
    <property type="project" value="InterPro"/>
</dbReference>
<comment type="catalytic activity">
    <reaction evidence="1">
        <text>ATP + protein L-histidine = ADP + protein N-phospho-L-histidine.</text>
        <dbReference type="EC" id="2.7.13.3"/>
    </reaction>
</comment>
<keyword evidence="7" id="KW-0547">Nucleotide-binding</keyword>
<evidence type="ECO:0000256" key="13">
    <source>
        <dbReference type="SAM" id="Coils"/>
    </source>
</evidence>
<keyword evidence="5" id="KW-0808">Transferase</keyword>
<evidence type="ECO:0000256" key="2">
    <source>
        <dbReference type="ARBA" id="ARBA00004370"/>
    </source>
</evidence>
<dbReference type="Pfam" id="PF02518">
    <property type="entry name" value="HATPase_c"/>
    <property type="match status" value="1"/>
</dbReference>